<reference evidence="1 2" key="1">
    <citation type="submission" date="2024-04" db="EMBL/GenBank/DDBJ databases">
        <authorList>
            <person name="Fracassetti M."/>
        </authorList>
    </citation>
    <scope>NUCLEOTIDE SEQUENCE [LARGE SCALE GENOMIC DNA]</scope>
</reference>
<dbReference type="Proteomes" id="UP001497516">
    <property type="component" value="Chromosome 10"/>
</dbReference>
<dbReference type="Pfam" id="PF14223">
    <property type="entry name" value="Retrotran_gag_2"/>
    <property type="match status" value="1"/>
</dbReference>
<keyword evidence="2" id="KW-1185">Reference proteome</keyword>
<organism evidence="1 2">
    <name type="scientific">Linum trigynum</name>
    <dbReference type="NCBI Taxonomy" id="586398"/>
    <lineage>
        <taxon>Eukaryota</taxon>
        <taxon>Viridiplantae</taxon>
        <taxon>Streptophyta</taxon>
        <taxon>Embryophyta</taxon>
        <taxon>Tracheophyta</taxon>
        <taxon>Spermatophyta</taxon>
        <taxon>Magnoliopsida</taxon>
        <taxon>eudicotyledons</taxon>
        <taxon>Gunneridae</taxon>
        <taxon>Pentapetalae</taxon>
        <taxon>rosids</taxon>
        <taxon>fabids</taxon>
        <taxon>Malpighiales</taxon>
        <taxon>Linaceae</taxon>
        <taxon>Linum</taxon>
    </lineage>
</organism>
<proteinExistence type="predicted"/>
<sequence>MFVNTPSQIPIFEGELYEYWSEQMETIFIAQDLWEIVQEGYDEVKTEEESCKMSEAKFKQYKVNVRRNANALRIIQQAVSKAIYPRIFGIRNAKKAWEVLHNEFQGNHRAISIKCQNLWRDFDHLSMKETESIKDFHSRTTEIVDQIKATGDIMEERKIVERILRSLSPKFEHIVAVIEETKDLSKLPMTELMGSLVAHEQRMRKFTDQPLEQVFQSTINMAEAKTTKPEQDRRGRSNDNYNRYCIICQKTGHTGKFCKFKWQRCRNPNHSQKDCWFQKKQEDDQEDEEANFTQEEEIDHISLSCVKGD</sequence>
<accession>A0AAV2D0Y5</accession>
<protein>
    <recommendedName>
        <fullName evidence="3">CCHC-type domain-containing protein</fullName>
    </recommendedName>
</protein>
<gene>
    <name evidence="1" type="ORF">LTRI10_LOCUS8802</name>
</gene>
<evidence type="ECO:0000313" key="1">
    <source>
        <dbReference type="EMBL" id="CAL1361426.1"/>
    </source>
</evidence>
<evidence type="ECO:0008006" key="3">
    <source>
        <dbReference type="Google" id="ProtNLM"/>
    </source>
</evidence>
<dbReference type="PANTHER" id="PTHR35317">
    <property type="entry name" value="OS04G0629600 PROTEIN"/>
    <property type="match status" value="1"/>
</dbReference>
<dbReference type="EMBL" id="OZ034814">
    <property type="protein sequence ID" value="CAL1361426.1"/>
    <property type="molecule type" value="Genomic_DNA"/>
</dbReference>
<name>A0AAV2D0Y5_9ROSI</name>
<dbReference type="AlphaFoldDB" id="A0AAV2D0Y5"/>
<dbReference type="PANTHER" id="PTHR35317:SF36">
    <property type="match status" value="1"/>
</dbReference>
<evidence type="ECO:0000313" key="2">
    <source>
        <dbReference type="Proteomes" id="UP001497516"/>
    </source>
</evidence>